<gene>
    <name evidence="1" type="ORF">GCM10009754_33370</name>
</gene>
<keyword evidence="2" id="KW-1185">Reference proteome</keyword>
<organism evidence="1 2">
    <name type="scientific">Amycolatopsis minnesotensis</name>
    <dbReference type="NCBI Taxonomy" id="337894"/>
    <lineage>
        <taxon>Bacteria</taxon>
        <taxon>Bacillati</taxon>
        <taxon>Actinomycetota</taxon>
        <taxon>Actinomycetes</taxon>
        <taxon>Pseudonocardiales</taxon>
        <taxon>Pseudonocardiaceae</taxon>
        <taxon>Amycolatopsis</taxon>
    </lineage>
</organism>
<evidence type="ECO:0000313" key="1">
    <source>
        <dbReference type="EMBL" id="GAA1960137.1"/>
    </source>
</evidence>
<dbReference type="RefSeq" id="WP_344418744.1">
    <property type="nucleotide sequence ID" value="NZ_BAAANN010000012.1"/>
</dbReference>
<accession>A0ABN2QXZ1</accession>
<name>A0ABN2QXZ1_9PSEU</name>
<dbReference type="EMBL" id="BAAANN010000012">
    <property type="protein sequence ID" value="GAA1960137.1"/>
    <property type="molecule type" value="Genomic_DNA"/>
</dbReference>
<proteinExistence type="predicted"/>
<protein>
    <submittedName>
        <fullName evidence="1">Uncharacterized protein</fullName>
    </submittedName>
</protein>
<comment type="caution">
    <text evidence="1">The sequence shown here is derived from an EMBL/GenBank/DDBJ whole genome shotgun (WGS) entry which is preliminary data.</text>
</comment>
<sequence>MPRDKPPPPLETRSAGAVSATGTDVSLRMFNLAVATQPLGEWTDPMMIFMDFCGWELIGSDYDNDLFFEFPPSFQGARDRLKEFTLSELSLSTLDCRWVLKRHRLHAVITTCGVLGGCSDHAAIRFRSASEPGRAPSMRILGKLAKKAEEMDPVEVVECVLFGDCGTRIANPCG</sequence>
<reference evidence="1 2" key="1">
    <citation type="journal article" date="2019" name="Int. J. Syst. Evol. Microbiol.">
        <title>The Global Catalogue of Microorganisms (GCM) 10K type strain sequencing project: providing services to taxonomists for standard genome sequencing and annotation.</title>
        <authorList>
            <consortium name="The Broad Institute Genomics Platform"/>
            <consortium name="The Broad Institute Genome Sequencing Center for Infectious Disease"/>
            <person name="Wu L."/>
            <person name="Ma J."/>
        </authorList>
    </citation>
    <scope>NUCLEOTIDE SEQUENCE [LARGE SCALE GENOMIC DNA]</scope>
    <source>
        <strain evidence="1 2">JCM 14545</strain>
    </source>
</reference>
<dbReference type="Proteomes" id="UP001501116">
    <property type="component" value="Unassembled WGS sequence"/>
</dbReference>
<evidence type="ECO:0000313" key="2">
    <source>
        <dbReference type="Proteomes" id="UP001501116"/>
    </source>
</evidence>